<dbReference type="Gene3D" id="2.40.33.20">
    <property type="entry name" value="PK beta-barrel domain-like"/>
    <property type="match status" value="1"/>
</dbReference>
<dbReference type="EMBL" id="QJVJ01000003">
    <property type="protein sequence ID" value="PYI55741.1"/>
    <property type="molecule type" value="Genomic_DNA"/>
</dbReference>
<dbReference type="GO" id="GO:0030151">
    <property type="term" value="F:molybdenum ion binding"/>
    <property type="evidence" value="ECO:0007669"/>
    <property type="project" value="InterPro"/>
</dbReference>
<dbReference type="Pfam" id="PF03476">
    <property type="entry name" value="MOSC_N"/>
    <property type="match status" value="1"/>
</dbReference>
<comment type="caution">
    <text evidence="2">The sequence shown here is derived from an EMBL/GenBank/DDBJ whole genome shotgun (WGS) entry which is preliminary data.</text>
</comment>
<dbReference type="GO" id="GO:0003824">
    <property type="term" value="F:catalytic activity"/>
    <property type="evidence" value="ECO:0007669"/>
    <property type="project" value="InterPro"/>
</dbReference>
<protein>
    <submittedName>
        <fullName evidence="2">Sulfurase</fullName>
    </submittedName>
</protein>
<reference evidence="2 3" key="1">
    <citation type="submission" date="2018-05" db="EMBL/GenBank/DDBJ databases">
        <title>Paenibacillus flagellatus sp. nov., isolated from selenium mineral soil.</title>
        <authorList>
            <person name="Dai X."/>
        </authorList>
    </citation>
    <scope>NUCLEOTIDE SEQUENCE [LARGE SCALE GENOMIC DNA]</scope>
    <source>
        <strain evidence="2 3">DXL2</strain>
    </source>
</reference>
<gene>
    <name evidence="2" type="ORF">DLM86_08455</name>
</gene>
<dbReference type="AlphaFoldDB" id="A0A2V5K8D9"/>
<dbReference type="InterPro" id="IPR005302">
    <property type="entry name" value="MoCF_Sase_C"/>
</dbReference>
<name>A0A2V5K8D9_9BACL</name>
<evidence type="ECO:0000313" key="3">
    <source>
        <dbReference type="Proteomes" id="UP000247476"/>
    </source>
</evidence>
<dbReference type="InterPro" id="IPR005303">
    <property type="entry name" value="MOCOS_middle"/>
</dbReference>
<accession>A0A2V5K8D9</accession>
<sequence length="290" mass="32416">MNAKRTPATVRVSVRLRRDGPRCRTMVHYCPSSGSSEEEERMVAVSRSVVGVVSRLYRYPVKSFAGESPNRVRIERYGLYGDRSHAFVDGTKQGWERYVTARQLPHMLAWKAEFVFGPEPPADEFPPLRITSPQGETFGWDERLLQTVQRGAKPVLSLERHRPDSADLLAVDAESVLIVTDRSLAQLERSWGKSLDPRRFRPNLIVKTDERLSLEDGDWIGRTASIGEAELLVRGPCERCTMITIDPDTLERSPALLKTVNAAYGLCFGLYATVVKPGDVKLGDAVAFVG</sequence>
<dbReference type="PROSITE" id="PS51340">
    <property type="entry name" value="MOSC"/>
    <property type="match status" value="1"/>
</dbReference>
<dbReference type="SUPFAM" id="SSF50800">
    <property type="entry name" value="PK beta-barrel domain-like"/>
    <property type="match status" value="1"/>
</dbReference>
<dbReference type="Pfam" id="PF03473">
    <property type="entry name" value="MOSC"/>
    <property type="match status" value="1"/>
</dbReference>
<organism evidence="2 3">
    <name type="scientific">Paenibacillus flagellatus</name>
    <dbReference type="NCBI Taxonomy" id="2211139"/>
    <lineage>
        <taxon>Bacteria</taxon>
        <taxon>Bacillati</taxon>
        <taxon>Bacillota</taxon>
        <taxon>Bacilli</taxon>
        <taxon>Bacillales</taxon>
        <taxon>Paenibacillaceae</taxon>
        <taxon>Paenibacillus</taxon>
    </lineage>
</organism>
<keyword evidence="3" id="KW-1185">Reference proteome</keyword>
<evidence type="ECO:0000313" key="2">
    <source>
        <dbReference type="EMBL" id="PYI55741.1"/>
    </source>
</evidence>
<evidence type="ECO:0000259" key="1">
    <source>
        <dbReference type="PROSITE" id="PS51340"/>
    </source>
</evidence>
<dbReference type="GO" id="GO:0030170">
    <property type="term" value="F:pyridoxal phosphate binding"/>
    <property type="evidence" value="ECO:0007669"/>
    <property type="project" value="InterPro"/>
</dbReference>
<feature type="domain" description="MOSC" evidence="1">
    <location>
        <begin position="145"/>
        <end position="289"/>
    </location>
</feature>
<dbReference type="InterPro" id="IPR011037">
    <property type="entry name" value="Pyrv_Knase-like_insert_dom_sf"/>
</dbReference>
<proteinExistence type="predicted"/>
<dbReference type="Proteomes" id="UP000247476">
    <property type="component" value="Unassembled WGS sequence"/>
</dbReference>